<dbReference type="NCBIfam" id="TIGR02464">
    <property type="entry name" value="ribofla_fusion"/>
    <property type="match status" value="1"/>
</dbReference>
<dbReference type="EMBL" id="UPSH01000001">
    <property type="protein sequence ID" value="VBB18391.1"/>
    <property type="molecule type" value="Genomic_DNA"/>
</dbReference>
<gene>
    <name evidence="2" type="ORF">YASMINEVIRUS_854</name>
</gene>
<reference evidence="2 3" key="1">
    <citation type="submission" date="2018-10" db="EMBL/GenBank/DDBJ databases">
        <authorList>
            <consortium name="IHU Genomes"/>
        </authorList>
    </citation>
    <scope>NUCLEOTIDE SEQUENCE [LARGE SCALE GENOMIC DNA]</scope>
    <source>
        <strain evidence="2 3">A1</strain>
    </source>
</reference>
<organism evidence="2 3">
    <name type="scientific">Yasminevirus sp. GU-2018</name>
    <dbReference type="NCBI Taxonomy" id="2420051"/>
    <lineage>
        <taxon>Viruses</taxon>
        <taxon>Varidnaviria</taxon>
        <taxon>Bamfordvirae</taxon>
        <taxon>Nucleocytoviricota</taxon>
        <taxon>Megaviricetes</taxon>
        <taxon>Imitervirales</taxon>
        <taxon>Mimiviridae</taxon>
        <taxon>Klosneuvirinae</taxon>
        <taxon>Yasminevirus</taxon>
        <taxon>Yasminevirus saudimassiliense</taxon>
    </lineage>
</organism>
<dbReference type="Pfam" id="PF08719">
    <property type="entry name" value="NADAR"/>
    <property type="match status" value="1"/>
</dbReference>
<protein>
    <recommendedName>
        <fullName evidence="1">NADAR domain-containing protein</fullName>
    </recommendedName>
</protein>
<dbReference type="Gene3D" id="1.10.357.40">
    <property type="entry name" value="YbiA-like"/>
    <property type="match status" value="1"/>
</dbReference>
<evidence type="ECO:0000313" key="3">
    <source>
        <dbReference type="Proteomes" id="UP000594342"/>
    </source>
</evidence>
<keyword evidence="3" id="KW-1185">Reference proteome</keyword>
<evidence type="ECO:0000259" key="1">
    <source>
        <dbReference type="Pfam" id="PF08719"/>
    </source>
</evidence>
<dbReference type="InterPro" id="IPR037238">
    <property type="entry name" value="YbiA-like_sf"/>
</dbReference>
<sequence length="229" mass="26770">LIRLKTQIVDMSRKIAKHEDFEDVDDVKINEGKIKGKTNKQNVEQFIAFWRPTDPYGYMGQWHRSNFTLTQDTCDAFPDEIKNLPLYKEQFHVLEWLIEQEEFNTAEKFMMMGKAALFRCRPAFNRMSATDDPSAQKKLGRQVTGFDDDTWNKYCCDIVKIGNYLKFTQDETLKRELKSTGSAVLIEGSPLDKIWGVGLKFDDPRIMNKRLWQGTNYLGICLMFVRDLL</sequence>
<dbReference type="InterPro" id="IPR012816">
    <property type="entry name" value="NADAR"/>
</dbReference>
<dbReference type="SUPFAM" id="SSF143990">
    <property type="entry name" value="YbiA-like"/>
    <property type="match status" value="1"/>
</dbReference>
<accession>A0A5K0U9W7</accession>
<feature type="domain" description="NADAR" evidence="1">
    <location>
        <begin position="49"/>
        <end position="229"/>
    </location>
</feature>
<dbReference type="CDD" id="cd15457">
    <property type="entry name" value="NADAR"/>
    <property type="match status" value="1"/>
</dbReference>
<feature type="non-terminal residue" evidence="2">
    <location>
        <position position="1"/>
    </location>
</feature>
<comment type="caution">
    <text evidence="2">The sequence shown here is derived from an EMBL/GenBank/DDBJ whole genome shotgun (WGS) entry which is preliminary data.</text>
</comment>
<proteinExistence type="predicted"/>
<dbReference type="Proteomes" id="UP000594342">
    <property type="component" value="Unassembled WGS sequence"/>
</dbReference>
<evidence type="ECO:0000313" key="2">
    <source>
        <dbReference type="EMBL" id="VBB18391.1"/>
    </source>
</evidence>
<name>A0A5K0U9W7_9VIRU</name>